<dbReference type="HOGENOM" id="CLU_3110343_0_0_1"/>
<reference evidence="2" key="1">
    <citation type="journal article" date="2007" name="Nature">
        <title>The grapevine genome sequence suggests ancestral hexaploidization in major angiosperm phyla.</title>
        <authorList>
            <consortium name="The French-Italian Public Consortium for Grapevine Genome Characterization."/>
            <person name="Jaillon O."/>
            <person name="Aury J.-M."/>
            <person name="Noel B."/>
            <person name="Policriti A."/>
            <person name="Clepet C."/>
            <person name="Casagrande A."/>
            <person name="Choisne N."/>
            <person name="Aubourg S."/>
            <person name="Vitulo N."/>
            <person name="Jubin C."/>
            <person name="Vezzi A."/>
            <person name="Legeai F."/>
            <person name="Hugueney P."/>
            <person name="Dasilva C."/>
            <person name="Horner D."/>
            <person name="Mica E."/>
            <person name="Jublot D."/>
            <person name="Poulain J."/>
            <person name="Bruyere C."/>
            <person name="Billault A."/>
            <person name="Segurens B."/>
            <person name="Gouyvenoux M."/>
            <person name="Ugarte E."/>
            <person name="Cattonaro F."/>
            <person name="Anthouard V."/>
            <person name="Vico V."/>
            <person name="Del Fabbro C."/>
            <person name="Alaux M."/>
            <person name="Di Gaspero G."/>
            <person name="Dumas V."/>
            <person name="Felice N."/>
            <person name="Paillard S."/>
            <person name="Juman I."/>
            <person name="Moroldo M."/>
            <person name="Scalabrin S."/>
            <person name="Canaguier A."/>
            <person name="Le Clainche I."/>
            <person name="Malacrida G."/>
            <person name="Durand E."/>
            <person name="Pesole G."/>
            <person name="Laucou V."/>
            <person name="Chatelet P."/>
            <person name="Merdinoglu D."/>
            <person name="Delledonne M."/>
            <person name="Pezzotti M."/>
            <person name="Lecharny A."/>
            <person name="Scarpelli C."/>
            <person name="Artiguenave F."/>
            <person name="Pe M.E."/>
            <person name="Valle G."/>
            <person name="Morgante M."/>
            <person name="Caboche M."/>
            <person name="Adam-Blondon A.-F."/>
            <person name="Weissenbach J."/>
            <person name="Quetier F."/>
            <person name="Wincker P."/>
        </authorList>
    </citation>
    <scope>NUCLEOTIDE SEQUENCE [LARGE SCALE GENOMIC DNA]</scope>
    <source>
        <strain evidence="2">cv. Pinot noir / PN40024</strain>
    </source>
</reference>
<dbReference type="InParanoid" id="F6HWP2"/>
<sequence length="52" mass="6183">MPPPTWVNRWQPCGLPPPTWLHGEPYIRACNSFCTILDATTWVRERILRFEE</sequence>
<keyword evidence="2" id="KW-1185">Reference proteome</keyword>
<gene>
    <name evidence="1" type="ORF">VIT_00s0183g00160</name>
</gene>
<evidence type="ECO:0000313" key="1">
    <source>
        <dbReference type="EMBL" id="CCB59106.1"/>
    </source>
</evidence>
<proteinExistence type="predicted"/>
<evidence type="ECO:0000313" key="2">
    <source>
        <dbReference type="Proteomes" id="UP000009183"/>
    </source>
</evidence>
<organism evidence="1 2">
    <name type="scientific">Vitis vinifera</name>
    <name type="common">Grape</name>
    <dbReference type="NCBI Taxonomy" id="29760"/>
    <lineage>
        <taxon>Eukaryota</taxon>
        <taxon>Viridiplantae</taxon>
        <taxon>Streptophyta</taxon>
        <taxon>Embryophyta</taxon>
        <taxon>Tracheophyta</taxon>
        <taxon>Spermatophyta</taxon>
        <taxon>Magnoliopsida</taxon>
        <taxon>eudicotyledons</taxon>
        <taxon>Gunneridae</taxon>
        <taxon>Pentapetalae</taxon>
        <taxon>rosids</taxon>
        <taxon>Vitales</taxon>
        <taxon>Vitaceae</taxon>
        <taxon>Viteae</taxon>
        <taxon>Vitis</taxon>
    </lineage>
</organism>
<name>F6HWP2_VITVI</name>
<accession>F6HWP2</accession>
<dbReference type="PaxDb" id="29760-VIT_00s0183g00160.t01"/>
<dbReference type="EMBL" id="FN596276">
    <property type="protein sequence ID" value="CCB59106.1"/>
    <property type="molecule type" value="Genomic_DNA"/>
</dbReference>
<protein>
    <submittedName>
        <fullName evidence="1">Uncharacterized protein</fullName>
    </submittedName>
</protein>
<dbReference type="Proteomes" id="UP000009183">
    <property type="component" value="Unassembled WGS sequence, unordered"/>
</dbReference>
<dbReference type="AlphaFoldDB" id="F6HWP2"/>